<gene>
    <name evidence="5" type="primary">dxs</name>
    <name evidence="5" type="ORF">Sp14A_21460</name>
</gene>
<evidence type="ECO:0000313" key="6">
    <source>
        <dbReference type="Proteomes" id="UP000255411"/>
    </source>
</evidence>
<dbReference type="PANTHER" id="PTHR43825">
    <property type="entry name" value="PYRUVATE DEHYDROGENASE E1 COMPONENT"/>
    <property type="match status" value="1"/>
</dbReference>
<comment type="similarity">
    <text evidence="2">Belongs to the transketolase family.</text>
</comment>
<dbReference type="Pfam" id="PF02779">
    <property type="entry name" value="Transket_pyr"/>
    <property type="match status" value="1"/>
</dbReference>
<name>A0A345VMS8_9STRE</name>
<evidence type="ECO:0000259" key="4">
    <source>
        <dbReference type="SMART" id="SM00861"/>
    </source>
</evidence>
<organism evidence="5 6">
    <name type="scientific">Streptococcus pluranimalium</name>
    <dbReference type="NCBI Taxonomy" id="82348"/>
    <lineage>
        <taxon>Bacteria</taxon>
        <taxon>Bacillati</taxon>
        <taxon>Bacillota</taxon>
        <taxon>Bacilli</taxon>
        <taxon>Lactobacillales</taxon>
        <taxon>Streptococcaceae</taxon>
        <taxon>Streptococcus</taxon>
    </lineage>
</organism>
<evidence type="ECO:0000256" key="2">
    <source>
        <dbReference type="ARBA" id="ARBA00007131"/>
    </source>
</evidence>
<dbReference type="GO" id="GO:0008661">
    <property type="term" value="F:1-deoxy-D-xylulose-5-phosphate synthase activity"/>
    <property type="evidence" value="ECO:0007669"/>
    <property type="project" value="UniProtKB-EC"/>
</dbReference>
<dbReference type="RefSeq" id="WP_115130961.1">
    <property type="nucleotide sequence ID" value="NZ_CP022601.1"/>
</dbReference>
<dbReference type="InterPro" id="IPR051157">
    <property type="entry name" value="PDH/Transketolase"/>
</dbReference>
<dbReference type="CDD" id="cd07033">
    <property type="entry name" value="TPP_PYR_DXS_TK_like"/>
    <property type="match status" value="1"/>
</dbReference>
<dbReference type="FunFam" id="3.40.50.970:FF:000129">
    <property type="entry name" value="Transketolase"/>
    <property type="match status" value="1"/>
</dbReference>
<dbReference type="Gene3D" id="3.40.50.920">
    <property type="match status" value="1"/>
</dbReference>
<protein>
    <submittedName>
        <fullName evidence="5">1-deoxy-D-xylulose-5-phosphate synthase</fullName>
        <ecNumber evidence="5">2.2.1.7</ecNumber>
    </submittedName>
</protein>
<dbReference type="EMBL" id="CP022601">
    <property type="protein sequence ID" value="AXJ14030.1"/>
    <property type="molecule type" value="Genomic_DNA"/>
</dbReference>
<dbReference type="Pfam" id="PF02780">
    <property type="entry name" value="Transketolase_C"/>
    <property type="match status" value="1"/>
</dbReference>
<accession>A0A345VMS8</accession>
<dbReference type="SMART" id="SM00861">
    <property type="entry name" value="Transket_pyr"/>
    <property type="match status" value="1"/>
</dbReference>
<evidence type="ECO:0000256" key="1">
    <source>
        <dbReference type="ARBA" id="ARBA00001964"/>
    </source>
</evidence>
<proteinExistence type="inferred from homology"/>
<dbReference type="AlphaFoldDB" id="A0A345VMS8"/>
<evidence type="ECO:0000313" key="5">
    <source>
        <dbReference type="EMBL" id="AXJ14030.1"/>
    </source>
</evidence>
<dbReference type="InterPro" id="IPR029061">
    <property type="entry name" value="THDP-binding"/>
</dbReference>
<dbReference type="SUPFAM" id="SSF52518">
    <property type="entry name" value="Thiamin diphosphate-binding fold (THDP-binding)"/>
    <property type="match status" value="1"/>
</dbReference>
<feature type="domain" description="Transketolase-like pyrimidine-binding" evidence="4">
    <location>
        <begin position="6"/>
        <end position="171"/>
    </location>
</feature>
<dbReference type="InterPro" id="IPR009014">
    <property type="entry name" value="Transketo_C/PFOR_II"/>
</dbReference>
<keyword evidence="5" id="KW-0808">Transferase</keyword>
<dbReference type="Proteomes" id="UP000255411">
    <property type="component" value="Chromosome"/>
</dbReference>
<comment type="cofactor">
    <cofactor evidence="1">
        <name>thiamine diphosphate</name>
        <dbReference type="ChEBI" id="CHEBI:58937"/>
    </cofactor>
</comment>
<dbReference type="InterPro" id="IPR005475">
    <property type="entry name" value="Transketolase-like_Pyr-bd"/>
</dbReference>
<evidence type="ECO:0000256" key="3">
    <source>
        <dbReference type="ARBA" id="ARBA00023052"/>
    </source>
</evidence>
<dbReference type="SUPFAM" id="SSF52922">
    <property type="entry name" value="TK C-terminal domain-like"/>
    <property type="match status" value="1"/>
</dbReference>
<keyword evidence="3" id="KW-0786">Thiamine pyrophosphate</keyword>
<dbReference type="Gene3D" id="3.40.50.970">
    <property type="match status" value="1"/>
</dbReference>
<sequence>MNRQTKEMRLVYRDFLKETNLERQDLAVLEADLSSSMMTHTLAQDFGDRYINVGIMEAEMIGVAAGLSLRGYKPYIHTFGPFASRRVFDQVFVSLAYAQLDATLVGSDAGVTAEVNGGTHMPFEDLSLMRSIPKAHVFEASDDVSFQAILENTLQLPGFKYIRTTRKAPKPLYDDKQDFSKGYCQLREGDDMTIVASGIMVAEALEACQLLEKEGLSVGLIDLFQIKPLPDNLESLLAGKPVLTVENHNKIGGLGSAICELLSQRTDTPVKRMGVDEAFGQVGKTDYLLEAYGLSIGHIVDAARAYIEKYK</sequence>
<dbReference type="EC" id="2.2.1.7" evidence="5"/>
<dbReference type="InterPro" id="IPR033248">
    <property type="entry name" value="Transketolase_C"/>
</dbReference>
<reference evidence="5 6" key="1">
    <citation type="submission" date="2017-07" db="EMBL/GenBank/DDBJ databases">
        <title>Streptococcus pluranimalium as cause of bovine abortion.</title>
        <authorList>
            <person name="Rodriguez Campos S."/>
            <person name="Gobeli Brawand S."/>
            <person name="Brodard I."/>
            <person name="Rychener L."/>
            <person name="Perreten V."/>
        </authorList>
    </citation>
    <scope>NUCLEOTIDE SEQUENCE [LARGE SCALE GENOMIC DNA]</scope>
    <source>
        <strain evidence="5 6">14A0014</strain>
    </source>
</reference>
<dbReference type="PANTHER" id="PTHR43825:SF1">
    <property type="entry name" value="TRANSKETOLASE-LIKE PYRIMIDINE-BINDING DOMAIN-CONTAINING PROTEIN"/>
    <property type="match status" value="1"/>
</dbReference>